<dbReference type="Proteomes" id="UP000095287">
    <property type="component" value="Unplaced"/>
</dbReference>
<dbReference type="WBParaSite" id="L893_g5001.t1">
    <property type="protein sequence ID" value="L893_g5001.t1"/>
    <property type="gene ID" value="L893_g5001"/>
</dbReference>
<feature type="compositionally biased region" description="Polar residues" evidence="1">
    <location>
        <begin position="72"/>
        <end position="84"/>
    </location>
</feature>
<feature type="transmembrane region" description="Helical" evidence="2">
    <location>
        <begin position="282"/>
        <end position="304"/>
    </location>
</feature>
<keyword evidence="2" id="KW-0812">Transmembrane</keyword>
<accession>A0A1I8AFP2</accession>
<sequence length="327" mass="36123">MPSKRHFARGGRVGPPPAALPPFLHIFALPTTTFGPLPCDVCESLRQLITAISNESRRDHFLAMRTCRRALGSSSSSTPHYTLTSFRSRRRSPPQFRPICTARSPVTFDSAPGKNRGFPCCRPDKSFQIAKSHFDIPSDVTRPADRRRIALLQRLSDRLGVFDNGRCLTGPHHWPVPSRDPFSLAINSPRGFSPTHFILRLLRPSRPSPAPSLSFAPFTCRDLYEELGNGISISTGYARENAPRPSLNHAAGVIGGPRLMDHLFLSFRAPFRSNGFRNRHSIISTITPPTAAAVIILVTGVLSADRMISPGSVRFVTNPNFRRPTDA</sequence>
<name>A0A1I8AFP2_9BILA</name>
<organism evidence="3 4">
    <name type="scientific">Steinernema glaseri</name>
    <dbReference type="NCBI Taxonomy" id="37863"/>
    <lineage>
        <taxon>Eukaryota</taxon>
        <taxon>Metazoa</taxon>
        <taxon>Ecdysozoa</taxon>
        <taxon>Nematoda</taxon>
        <taxon>Chromadorea</taxon>
        <taxon>Rhabditida</taxon>
        <taxon>Tylenchina</taxon>
        <taxon>Panagrolaimomorpha</taxon>
        <taxon>Strongyloidoidea</taxon>
        <taxon>Steinernematidae</taxon>
        <taxon>Steinernema</taxon>
    </lineage>
</organism>
<evidence type="ECO:0000256" key="1">
    <source>
        <dbReference type="SAM" id="MobiDB-lite"/>
    </source>
</evidence>
<keyword evidence="3" id="KW-1185">Reference proteome</keyword>
<reference evidence="4" key="1">
    <citation type="submission" date="2016-11" db="UniProtKB">
        <authorList>
            <consortium name="WormBaseParasite"/>
        </authorList>
    </citation>
    <scope>IDENTIFICATION</scope>
</reference>
<keyword evidence="2" id="KW-1133">Transmembrane helix</keyword>
<dbReference type="AlphaFoldDB" id="A0A1I8AFP2"/>
<protein>
    <submittedName>
        <fullName evidence="4">Uncharacterized protein</fullName>
    </submittedName>
</protein>
<evidence type="ECO:0000313" key="3">
    <source>
        <dbReference type="Proteomes" id="UP000095287"/>
    </source>
</evidence>
<evidence type="ECO:0000256" key="2">
    <source>
        <dbReference type="SAM" id="Phobius"/>
    </source>
</evidence>
<evidence type="ECO:0000313" key="4">
    <source>
        <dbReference type="WBParaSite" id="L893_g5001.t1"/>
    </source>
</evidence>
<proteinExistence type="predicted"/>
<feature type="region of interest" description="Disordered" evidence="1">
    <location>
        <begin position="72"/>
        <end position="94"/>
    </location>
</feature>
<keyword evidence="2" id="KW-0472">Membrane</keyword>